<dbReference type="STRING" id="6205.A0A0R3XB64"/>
<reference evidence="3" key="1">
    <citation type="submission" date="2017-02" db="UniProtKB">
        <authorList>
            <consortium name="WormBaseParasite"/>
        </authorList>
    </citation>
    <scope>IDENTIFICATION</scope>
</reference>
<dbReference type="Proteomes" id="UP000274429">
    <property type="component" value="Unassembled WGS sequence"/>
</dbReference>
<dbReference type="WBParaSite" id="TTAC_0001079101-mRNA-1">
    <property type="protein sequence ID" value="TTAC_0001079101-mRNA-1"/>
    <property type="gene ID" value="TTAC_0001079101"/>
</dbReference>
<evidence type="ECO:0000313" key="3">
    <source>
        <dbReference type="WBParaSite" id="TTAC_0001079101-mRNA-1"/>
    </source>
</evidence>
<evidence type="ECO:0000313" key="1">
    <source>
        <dbReference type="EMBL" id="VDM35754.1"/>
    </source>
</evidence>
<dbReference type="EMBL" id="UYWX01022225">
    <property type="protein sequence ID" value="VDM35754.1"/>
    <property type="molecule type" value="Genomic_DNA"/>
</dbReference>
<accession>A0A0R3XB64</accession>
<dbReference type="OrthoDB" id="775571at2759"/>
<organism evidence="3">
    <name type="scientific">Hydatigena taeniaeformis</name>
    <name type="common">Feline tapeworm</name>
    <name type="synonym">Taenia taeniaeformis</name>
    <dbReference type="NCBI Taxonomy" id="6205"/>
    <lineage>
        <taxon>Eukaryota</taxon>
        <taxon>Metazoa</taxon>
        <taxon>Spiralia</taxon>
        <taxon>Lophotrochozoa</taxon>
        <taxon>Platyhelminthes</taxon>
        <taxon>Cestoda</taxon>
        <taxon>Eucestoda</taxon>
        <taxon>Cyclophyllidea</taxon>
        <taxon>Taeniidae</taxon>
        <taxon>Hydatigera</taxon>
    </lineage>
</organism>
<reference evidence="1 2" key="2">
    <citation type="submission" date="2018-11" db="EMBL/GenBank/DDBJ databases">
        <authorList>
            <consortium name="Pathogen Informatics"/>
        </authorList>
    </citation>
    <scope>NUCLEOTIDE SEQUENCE [LARGE SCALE GENOMIC DNA]</scope>
</reference>
<evidence type="ECO:0000313" key="2">
    <source>
        <dbReference type="Proteomes" id="UP000274429"/>
    </source>
</evidence>
<gene>
    <name evidence="1" type="ORF">TTAC_LOCUS10774</name>
</gene>
<keyword evidence="2" id="KW-1185">Reference proteome</keyword>
<sequence length="203" mass="22479">MEVEGDSGDFAILRKDLGRCKALLGLVSADSEPGILRCGLSVLLLRSIAPNHFLFDSVNAFPRLAFPCLSSTDLRRLLQNHTALINEASTAVKKAWFKKLLQAEAEKREALRKTHESDVMEKIEPNTHFSPVPFPSREVAVQEALMSTRPIVGGKPEAHSRSKRGVERNCETTTLKEVEPTKLATKLNSTDSVFLEQLAEAKK</sequence>
<protein>
    <submittedName>
        <fullName evidence="3">PH domain-containing protein</fullName>
    </submittedName>
</protein>
<proteinExistence type="predicted"/>
<name>A0A0R3XB64_HYDTA</name>
<dbReference type="AlphaFoldDB" id="A0A0R3XB64"/>